<accession>A0ABN9U8B2</accession>
<feature type="transmembrane region" description="Helical" evidence="1">
    <location>
        <begin position="187"/>
        <end position="204"/>
    </location>
</feature>
<name>A0ABN9U8B2_9DINO</name>
<comment type="caution">
    <text evidence="2">The sequence shown here is derived from an EMBL/GenBank/DDBJ whole genome shotgun (WGS) entry which is preliminary data.</text>
</comment>
<keyword evidence="1" id="KW-0812">Transmembrane</keyword>
<protein>
    <submittedName>
        <fullName evidence="2">Uncharacterized protein</fullName>
    </submittedName>
</protein>
<keyword evidence="1" id="KW-0472">Membrane</keyword>
<evidence type="ECO:0000256" key="1">
    <source>
        <dbReference type="SAM" id="Phobius"/>
    </source>
</evidence>
<dbReference type="Proteomes" id="UP001189429">
    <property type="component" value="Unassembled WGS sequence"/>
</dbReference>
<keyword evidence="3" id="KW-1185">Reference proteome</keyword>
<keyword evidence="1" id="KW-1133">Transmembrane helix</keyword>
<dbReference type="EMBL" id="CAUYUJ010015489">
    <property type="protein sequence ID" value="CAK0854598.1"/>
    <property type="molecule type" value="Genomic_DNA"/>
</dbReference>
<sequence length="237" mass="26680">MMRACTRHVSVTELHFSSEAPAQALRADSLREVNRIVKGWKYYVRREDPEGGRDQEGNQVLLGLYLDKAGRYPAIADPARSPFAMRGKVEVDKSHIASYVCAVLVAMMWIMVVVIGVMWLISVGEKAIESNVKVYVKGGRQLVESLNEYAQKYLPHGTLDGVDARMESAMKERLPELASAVLEQGQGFGFEILLFLLYLLFWVLEPLPVNTRVSGVFKTYLLQKTLVCLISTDLQPW</sequence>
<proteinExistence type="predicted"/>
<organism evidence="2 3">
    <name type="scientific">Prorocentrum cordatum</name>
    <dbReference type="NCBI Taxonomy" id="2364126"/>
    <lineage>
        <taxon>Eukaryota</taxon>
        <taxon>Sar</taxon>
        <taxon>Alveolata</taxon>
        <taxon>Dinophyceae</taxon>
        <taxon>Prorocentrales</taxon>
        <taxon>Prorocentraceae</taxon>
        <taxon>Prorocentrum</taxon>
    </lineage>
</organism>
<evidence type="ECO:0000313" key="2">
    <source>
        <dbReference type="EMBL" id="CAK0854598.1"/>
    </source>
</evidence>
<gene>
    <name evidence="2" type="ORF">PCOR1329_LOCUS45639</name>
</gene>
<feature type="transmembrane region" description="Helical" evidence="1">
    <location>
        <begin position="96"/>
        <end position="121"/>
    </location>
</feature>
<evidence type="ECO:0000313" key="3">
    <source>
        <dbReference type="Proteomes" id="UP001189429"/>
    </source>
</evidence>
<reference evidence="2" key="1">
    <citation type="submission" date="2023-10" db="EMBL/GenBank/DDBJ databases">
        <authorList>
            <person name="Chen Y."/>
            <person name="Shah S."/>
            <person name="Dougan E. K."/>
            <person name="Thang M."/>
            <person name="Chan C."/>
        </authorList>
    </citation>
    <scope>NUCLEOTIDE SEQUENCE [LARGE SCALE GENOMIC DNA]</scope>
</reference>